<proteinExistence type="predicted"/>
<feature type="compositionally biased region" description="Basic residues" evidence="7">
    <location>
        <begin position="524"/>
        <end position="534"/>
    </location>
</feature>
<dbReference type="GO" id="GO:0004383">
    <property type="term" value="F:guanylate cyclase activity"/>
    <property type="evidence" value="ECO:0007669"/>
    <property type="project" value="TreeGrafter"/>
</dbReference>
<feature type="compositionally biased region" description="Basic and acidic residues" evidence="7">
    <location>
        <begin position="56"/>
        <end position="66"/>
    </location>
</feature>
<feature type="compositionally biased region" description="Basic and acidic residues" evidence="7">
    <location>
        <begin position="535"/>
        <end position="545"/>
    </location>
</feature>
<dbReference type="InterPro" id="IPR029787">
    <property type="entry name" value="Nucleotide_cyclase"/>
</dbReference>
<dbReference type="AlphaFoldDB" id="A0A9K3CVH0"/>
<feature type="region of interest" description="Disordered" evidence="7">
    <location>
        <begin position="514"/>
        <end position="559"/>
    </location>
</feature>
<evidence type="ECO:0000256" key="1">
    <source>
        <dbReference type="ARBA" id="ARBA00004370"/>
    </source>
</evidence>
<dbReference type="GO" id="GO:0005886">
    <property type="term" value="C:plasma membrane"/>
    <property type="evidence" value="ECO:0007669"/>
    <property type="project" value="TreeGrafter"/>
</dbReference>
<evidence type="ECO:0000259" key="9">
    <source>
        <dbReference type="PROSITE" id="PS50125"/>
    </source>
</evidence>
<feature type="compositionally biased region" description="Low complexity" evidence="7">
    <location>
        <begin position="44"/>
        <end position="53"/>
    </location>
</feature>
<gene>
    <name evidence="10" type="ORF">KIPB_004295</name>
</gene>
<feature type="compositionally biased region" description="Basic and acidic residues" evidence="7">
    <location>
        <begin position="690"/>
        <end position="702"/>
    </location>
</feature>
<keyword evidence="6" id="KW-0456">Lyase</keyword>
<evidence type="ECO:0000256" key="4">
    <source>
        <dbReference type="ARBA" id="ARBA00022989"/>
    </source>
</evidence>
<feature type="compositionally biased region" description="Polar residues" evidence="7">
    <location>
        <begin position="657"/>
        <end position="666"/>
    </location>
</feature>
<dbReference type="InterPro" id="IPR050401">
    <property type="entry name" value="Cyclic_nucleotide_synthase"/>
</dbReference>
<dbReference type="GO" id="GO:0004016">
    <property type="term" value="F:adenylate cyclase activity"/>
    <property type="evidence" value="ECO:0007669"/>
    <property type="project" value="TreeGrafter"/>
</dbReference>
<feature type="compositionally biased region" description="Polar residues" evidence="7">
    <location>
        <begin position="546"/>
        <end position="557"/>
    </location>
</feature>
<name>A0A9K3CVH0_9EUKA</name>
<feature type="compositionally biased region" description="Low complexity" evidence="7">
    <location>
        <begin position="608"/>
        <end position="619"/>
    </location>
</feature>
<keyword evidence="5 8" id="KW-0472">Membrane</keyword>
<feature type="transmembrane region" description="Helical" evidence="8">
    <location>
        <begin position="978"/>
        <end position="1001"/>
    </location>
</feature>
<evidence type="ECO:0000256" key="7">
    <source>
        <dbReference type="SAM" id="MobiDB-lite"/>
    </source>
</evidence>
<reference evidence="10 11" key="1">
    <citation type="journal article" date="2018" name="PLoS ONE">
        <title>The draft genome of Kipferlia bialata reveals reductive genome evolution in fornicate parasites.</title>
        <authorList>
            <person name="Tanifuji G."/>
            <person name="Takabayashi S."/>
            <person name="Kume K."/>
            <person name="Takagi M."/>
            <person name="Nakayama T."/>
            <person name="Kamikawa R."/>
            <person name="Inagaki Y."/>
            <person name="Hashimoto T."/>
        </authorList>
    </citation>
    <scope>NUCLEOTIDE SEQUENCE [LARGE SCALE GENOMIC DNA]</scope>
    <source>
        <strain evidence="10">NY0173</strain>
    </source>
</reference>
<comment type="subcellular location">
    <subcellularLocation>
        <location evidence="1">Membrane</location>
    </subcellularLocation>
</comment>
<dbReference type="Gene3D" id="3.30.70.1230">
    <property type="entry name" value="Nucleotide cyclase"/>
    <property type="match status" value="1"/>
</dbReference>
<feature type="compositionally biased region" description="Low complexity" evidence="7">
    <location>
        <begin position="632"/>
        <end position="650"/>
    </location>
</feature>
<dbReference type="GO" id="GO:0007168">
    <property type="term" value="P:receptor guanylyl cyclase signaling pathway"/>
    <property type="evidence" value="ECO:0007669"/>
    <property type="project" value="TreeGrafter"/>
</dbReference>
<dbReference type="GO" id="GO:0035556">
    <property type="term" value="P:intracellular signal transduction"/>
    <property type="evidence" value="ECO:0007669"/>
    <property type="project" value="InterPro"/>
</dbReference>
<dbReference type="Proteomes" id="UP000265618">
    <property type="component" value="Unassembled WGS sequence"/>
</dbReference>
<dbReference type="CDD" id="cd07302">
    <property type="entry name" value="CHD"/>
    <property type="match status" value="1"/>
</dbReference>
<feature type="transmembrane region" description="Helical" evidence="8">
    <location>
        <begin position="853"/>
        <end position="873"/>
    </location>
</feature>
<feature type="transmembrane region" description="Helical" evidence="8">
    <location>
        <begin position="916"/>
        <end position="942"/>
    </location>
</feature>
<feature type="non-terminal residue" evidence="10">
    <location>
        <position position="1004"/>
    </location>
</feature>
<dbReference type="OrthoDB" id="60033at2759"/>
<dbReference type="PANTHER" id="PTHR11920:SF335">
    <property type="entry name" value="GUANYLATE CYCLASE"/>
    <property type="match status" value="1"/>
</dbReference>
<dbReference type="Pfam" id="PF00211">
    <property type="entry name" value="Guanylate_cyc"/>
    <property type="match status" value="1"/>
</dbReference>
<feature type="transmembrane region" description="Helical" evidence="8">
    <location>
        <begin position="817"/>
        <end position="838"/>
    </location>
</feature>
<dbReference type="SUPFAM" id="SSF55073">
    <property type="entry name" value="Nucleotide cyclase"/>
    <property type="match status" value="1"/>
</dbReference>
<evidence type="ECO:0000256" key="8">
    <source>
        <dbReference type="SAM" id="Phobius"/>
    </source>
</evidence>
<evidence type="ECO:0000313" key="11">
    <source>
        <dbReference type="Proteomes" id="UP000265618"/>
    </source>
</evidence>
<evidence type="ECO:0000313" key="10">
    <source>
        <dbReference type="EMBL" id="GIQ83048.1"/>
    </source>
</evidence>
<keyword evidence="4 8" id="KW-1133">Transmembrane helix</keyword>
<keyword evidence="3" id="KW-0547">Nucleotide-binding</keyword>
<evidence type="ECO:0000256" key="2">
    <source>
        <dbReference type="ARBA" id="ARBA00022692"/>
    </source>
</evidence>
<dbReference type="PROSITE" id="PS50125">
    <property type="entry name" value="GUANYLATE_CYCLASE_2"/>
    <property type="match status" value="1"/>
</dbReference>
<evidence type="ECO:0000256" key="3">
    <source>
        <dbReference type="ARBA" id="ARBA00022741"/>
    </source>
</evidence>
<evidence type="ECO:0000256" key="5">
    <source>
        <dbReference type="ARBA" id="ARBA00023136"/>
    </source>
</evidence>
<dbReference type="GO" id="GO:0001653">
    <property type="term" value="F:peptide receptor activity"/>
    <property type="evidence" value="ECO:0007669"/>
    <property type="project" value="TreeGrafter"/>
</dbReference>
<dbReference type="SMART" id="SM00044">
    <property type="entry name" value="CYCc"/>
    <property type="match status" value="1"/>
</dbReference>
<dbReference type="GO" id="GO:0000166">
    <property type="term" value="F:nucleotide binding"/>
    <property type="evidence" value="ECO:0007669"/>
    <property type="project" value="UniProtKB-KW"/>
</dbReference>
<feature type="region of interest" description="Disordered" evidence="7">
    <location>
        <begin position="582"/>
        <end position="666"/>
    </location>
</feature>
<feature type="domain" description="Guanylate cyclase" evidence="9">
    <location>
        <begin position="81"/>
        <end position="223"/>
    </location>
</feature>
<protein>
    <recommendedName>
        <fullName evidence="9">Guanylate cyclase domain-containing protein</fullName>
    </recommendedName>
</protein>
<comment type="caution">
    <text evidence="10">The sequence shown here is derived from an EMBL/GenBank/DDBJ whole genome shotgun (WGS) entry which is preliminary data.</text>
</comment>
<dbReference type="PANTHER" id="PTHR11920">
    <property type="entry name" value="GUANYLYL CYCLASE"/>
    <property type="match status" value="1"/>
</dbReference>
<feature type="region of interest" description="Disordered" evidence="7">
    <location>
        <begin position="36"/>
        <end position="67"/>
    </location>
</feature>
<organism evidence="10 11">
    <name type="scientific">Kipferlia bialata</name>
    <dbReference type="NCBI Taxonomy" id="797122"/>
    <lineage>
        <taxon>Eukaryota</taxon>
        <taxon>Metamonada</taxon>
        <taxon>Carpediemonas-like organisms</taxon>
        <taxon>Kipferlia</taxon>
    </lineage>
</organism>
<sequence length="1004" mass="108255">MYTPHPVPSRLPSDAIQAAIRVLLSVLPKSTWEYVTSPPVETGDTPSSSTDSVSVDDEREREREIQRQTSTVKNITQESCVVAFVSVSSKDSVPEAAFIRDLSILMDAYDVMILDINRTMQGVGVEKIKGTQESLIVRVRYSGPETPGVLTPQKGFDARVLYHLCLYAQLTLTHFRQRGVPLETIVGVRAGVASGSVTSGVLGSQELMYDIFGDCVNTAARLMQNGSPWDVLVTERTANSVMTEYPKYHTLGLPEAPFAPRDFTLSFSNRLDVSLKGKGLVPVRIVCFSSDTLREADRFMSIFLSRVLTSTPSDAQGGINHPHDWISKLMAPARVEGEGEGERDWVDSSHGPQDTCIYDVRDGQYQGLTFTDTPHFDSGREVGPNTTADPSSLDTNAVSAILHAPWDVINASFMAPLLLPKDKALLHSVPIVRMCSRDLSICRGASGYSGYSGSSRYDSPRGVCDLDLDTIPEEVGGGHARHPNNTSTLASLVTIDASESSSCALSSRSACLETPVRTSSVPHAMRRHSVSGHPSHREKERERQGGDQSALSLSVNPSPMAASLPLIPVNRLSAEEIEAQRGEANPSLPTTPIGVVKDGQAVNDGQWSPQSETESDSSSAGGAIGYCLCDVSGSESDGTPSSSSSSEGLSQYPCPMDQSQSHRLTPSGSCRALLQTATIDTDAVGVEAGEGEREREGGREGGRATLGSSISSRIAVLDRALIQSLQSLTACVPEGSPLFRLSDGLRGVTSALMTGKERRGRGRGRVGKRILGKPSRTRTLGLLLLAVPQAVGLVFNHSFVFNDYVVIDTLHKMKAQLTTGLTLFGLEALVVGFLTAYLCNNLAVDTYPILSTVYGYVLLLRAMLVCFATAIVLRIGSLYMTYTAGVRACLTATHSAMDSKEYSCKGRMSSTSYKRVYKVCALIAGRGQYFVTIYIALCVWAATQILRATRDVSDTDGVQIEIKAVMCLMPYLIVHEAYITLFSMPTVVTLLALFFSVAVYIPTA</sequence>
<evidence type="ECO:0000256" key="6">
    <source>
        <dbReference type="ARBA" id="ARBA00023239"/>
    </source>
</evidence>
<accession>A0A9K3CVH0</accession>
<dbReference type="EMBL" id="BDIP01000905">
    <property type="protein sequence ID" value="GIQ83048.1"/>
    <property type="molecule type" value="Genomic_DNA"/>
</dbReference>
<keyword evidence="2 8" id="KW-0812">Transmembrane</keyword>
<keyword evidence="11" id="KW-1185">Reference proteome</keyword>
<feature type="transmembrane region" description="Helical" evidence="8">
    <location>
        <begin position="780"/>
        <end position="805"/>
    </location>
</feature>
<dbReference type="InterPro" id="IPR001054">
    <property type="entry name" value="A/G_cyclase"/>
</dbReference>
<feature type="region of interest" description="Disordered" evidence="7">
    <location>
        <begin position="681"/>
        <end position="706"/>
    </location>
</feature>